<sequence length="144" mass="16641">MISKQDLIQYSDLKKEVVEVRSKIKKLEQDILKIESGETVIDSVTGGNGGYQHFKIEGVPIPEYSHKKTLLYSRKTTLQLLEDDLLDKTNEIEEFIVSINDSRIRRIINLRFLENKSWNEVADCIGGGNTEDSVRKSFTRFFEK</sequence>
<organism evidence="1">
    <name type="scientific">virus sp. ctLTC15</name>
    <dbReference type="NCBI Taxonomy" id="2826801"/>
    <lineage>
        <taxon>Viruses</taxon>
    </lineage>
</organism>
<protein>
    <recommendedName>
        <fullName evidence="2">RNA polymerase subunit sigma-70</fullName>
    </recommendedName>
</protein>
<evidence type="ECO:0008006" key="2">
    <source>
        <dbReference type="Google" id="ProtNLM"/>
    </source>
</evidence>
<reference evidence="1" key="1">
    <citation type="journal article" date="2021" name="Proc. Natl. Acad. Sci. U.S.A.">
        <title>A Catalog of Tens of Thousands of Viruses from Human Metagenomes Reveals Hidden Associations with Chronic Diseases.</title>
        <authorList>
            <person name="Tisza M.J."/>
            <person name="Buck C.B."/>
        </authorList>
    </citation>
    <scope>NUCLEOTIDE SEQUENCE</scope>
    <source>
        <strain evidence="1">CtLTC15</strain>
    </source>
</reference>
<name>A0A8S5R916_9VIRU</name>
<evidence type="ECO:0000313" key="1">
    <source>
        <dbReference type="EMBL" id="DAE27460.1"/>
    </source>
</evidence>
<accession>A0A8S5R916</accession>
<proteinExistence type="predicted"/>
<dbReference type="EMBL" id="BK015839">
    <property type="protein sequence ID" value="DAE27460.1"/>
    <property type="molecule type" value="Genomic_DNA"/>
</dbReference>